<comment type="caution">
    <text evidence="1">The sequence shown here is derived from an EMBL/GenBank/DDBJ whole genome shotgun (WGS) entry which is preliminary data.</text>
</comment>
<dbReference type="EMBL" id="CM047897">
    <property type="protein sequence ID" value="KAJ0110544.1"/>
    <property type="molecule type" value="Genomic_DNA"/>
</dbReference>
<keyword evidence="2" id="KW-1185">Reference proteome</keyword>
<proteinExistence type="predicted"/>
<name>A0ACC1C4A4_9ROSI</name>
<gene>
    <name evidence="1" type="ORF">Patl1_02262</name>
</gene>
<evidence type="ECO:0000313" key="2">
    <source>
        <dbReference type="Proteomes" id="UP001164250"/>
    </source>
</evidence>
<organism evidence="1 2">
    <name type="scientific">Pistacia atlantica</name>
    <dbReference type="NCBI Taxonomy" id="434234"/>
    <lineage>
        <taxon>Eukaryota</taxon>
        <taxon>Viridiplantae</taxon>
        <taxon>Streptophyta</taxon>
        <taxon>Embryophyta</taxon>
        <taxon>Tracheophyta</taxon>
        <taxon>Spermatophyta</taxon>
        <taxon>Magnoliopsida</taxon>
        <taxon>eudicotyledons</taxon>
        <taxon>Gunneridae</taxon>
        <taxon>Pentapetalae</taxon>
        <taxon>rosids</taxon>
        <taxon>malvids</taxon>
        <taxon>Sapindales</taxon>
        <taxon>Anacardiaceae</taxon>
        <taxon>Pistacia</taxon>
    </lineage>
</organism>
<protein>
    <submittedName>
        <fullName evidence="1">Uncharacterized protein</fullName>
    </submittedName>
</protein>
<sequence>MSKSFKEASEELQRRKDEVNRHILDLKRQRDETRSDYHRYASVLKNARELARKKDVKALNELSIREVQIFMSKWNQSKDFRCNYEKSVMQSLEKRQFQDGRIRILDEEAKPTHIKPLV</sequence>
<accession>A0ACC1C4A4</accession>
<reference evidence="2" key="1">
    <citation type="journal article" date="2023" name="G3 (Bethesda)">
        <title>Genome assembly and association tests identify interacting loci associated with vigor, precocity, and sex in interspecific pistachio rootstocks.</title>
        <authorList>
            <person name="Palmer W."/>
            <person name="Jacygrad E."/>
            <person name="Sagayaradj S."/>
            <person name="Cavanaugh K."/>
            <person name="Han R."/>
            <person name="Bertier L."/>
            <person name="Beede B."/>
            <person name="Kafkas S."/>
            <person name="Golino D."/>
            <person name="Preece J."/>
            <person name="Michelmore R."/>
        </authorList>
    </citation>
    <scope>NUCLEOTIDE SEQUENCE [LARGE SCALE GENOMIC DNA]</scope>
</reference>
<dbReference type="Proteomes" id="UP001164250">
    <property type="component" value="Chromosome 1"/>
</dbReference>
<evidence type="ECO:0000313" key="1">
    <source>
        <dbReference type="EMBL" id="KAJ0110544.1"/>
    </source>
</evidence>